<protein>
    <submittedName>
        <fullName evidence="1">Uncharacterized protein</fullName>
    </submittedName>
</protein>
<comment type="caution">
    <text evidence="1">The sequence shown here is derived from an EMBL/GenBank/DDBJ whole genome shotgun (WGS) entry which is preliminary data.</text>
</comment>
<evidence type="ECO:0000313" key="1">
    <source>
        <dbReference type="EMBL" id="HIS65209.1"/>
    </source>
</evidence>
<reference evidence="1" key="1">
    <citation type="submission" date="2020-10" db="EMBL/GenBank/DDBJ databases">
        <authorList>
            <person name="Gilroy R."/>
        </authorList>
    </citation>
    <scope>NUCLEOTIDE SEQUENCE</scope>
    <source>
        <strain evidence="1">ChiBcec16-1751</strain>
    </source>
</reference>
<sequence length="87" mass="10339">MLTMPEHHNFLKEYAAWRMENPHPTHKLYFEYPAPMELLNQVLMAPVAKSSLKQPYLNSDNQYLSFKDKKAWYLDEKAMLDAFCQTV</sequence>
<dbReference type="AlphaFoldDB" id="A0A9D1FAI9"/>
<accession>A0A9D1FAI9</accession>
<dbReference type="EMBL" id="DVJJ01000113">
    <property type="protein sequence ID" value="HIS65209.1"/>
    <property type="molecule type" value="Genomic_DNA"/>
</dbReference>
<proteinExistence type="predicted"/>
<name>A0A9D1FAI9_9FIRM</name>
<organism evidence="1 2">
    <name type="scientific">Candidatus Avoscillospira avistercoris</name>
    <dbReference type="NCBI Taxonomy" id="2840707"/>
    <lineage>
        <taxon>Bacteria</taxon>
        <taxon>Bacillati</taxon>
        <taxon>Bacillota</taxon>
        <taxon>Clostridia</taxon>
        <taxon>Eubacteriales</taxon>
        <taxon>Oscillospiraceae</taxon>
        <taxon>Oscillospiraceae incertae sedis</taxon>
        <taxon>Candidatus Avoscillospira</taxon>
    </lineage>
</organism>
<dbReference type="Proteomes" id="UP000886741">
    <property type="component" value="Unassembled WGS sequence"/>
</dbReference>
<evidence type="ECO:0000313" key="2">
    <source>
        <dbReference type="Proteomes" id="UP000886741"/>
    </source>
</evidence>
<reference evidence="1" key="2">
    <citation type="journal article" date="2021" name="PeerJ">
        <title>Extensive microbial diversity within the chicken gut microbiome revealed by metagenomics and culture.</title>
        <authorList>
            <person name="Gilroy R."/>
            <person name="Ravi A."/>
            <person name="Getino M."/>
            <person name="Pursley I."/>
            <person name="Horton D.L."/>
            <person name="Alikhan N.F."/>
            <person name="Baker D."/>
            <person name="Gharbi K."/>
            <person name="Hall N."/>
            <person name="Watson M."/>
            <person name="Adriaenssens E.M."/>
            <person name="Foster-Nyarko E."/>
            <person name="Jarju S."/>
            <person name="Secka A."/>
            <person name="Antonio M."/>
            <person name="Oren A."/>
            <person name="Chaudhuri R.R."/>
            <person name="La Ragione R."/>
            <person name="Hildebrand F."/>
            <person name="Pallen M.J."/>
        </authorList>
    </citation>
    <scope>NUCLEOTIDE SEQUENCE</scope>
    <source>
        <strain evidence="1">ChiBcec16-1751</strain>
    </source>
</reference>
<gene>
    <name evidence="1" type="ORF">IAA83_07560</name>
</gene>